<evidence type="ECO:0000313" key="2">
    <source>
        <dbReference type="Proteomes" id="UP001521785"/>
    </source>
</evidence>
<keyword evidence="1" id="KW-0489">Methyltransferase</keyword>
<keyword evidence="1" id="KW-0808">Transferase</keyword>
<protein>
    <submittedName>
        <fullName evidence="1">Ribosomal protein lysine methyltransferase</fullName>
    </submittedName>
</protein>
<dbReference type="GO" id="GO:0032259">
    <property type="term" value="P:methylation"/>
    <property type="evidence" value="ECO:0007669"/>
    <property type="project" value="UniProtKB-KW"/>
</dbReference>
<dbReference type="PANTHER" id="PTHR14614:SF109">
    <property type="entry name" value="RIBOSOMAL LYSINE N-METHYLTRANSFERASE 5"/>
    <property type="match status" value="1"/>
</dbReference>
<reference evidence="1 2" key="1">
    <citation type="submission" date="2024-02" db="EMBL/GenBank/DDBJ databases">
        <title>De novo assembly and annotation of 12 fungi associated with fruit tree decline syndrome in Ontario, Canada.</title>
        <authorList>
            <person name="Sulman M."/>
            <person name="Ellouze W."/>
            <person name="Ilyukhin E."/>
        </authorList>
    </citation>
    <scope>NUCLEOTIDE SEQUENCE [LARGE SCALE GENOMIC DNA]</scope>
    <source>
        <strain evidence="1 2">M42-189</strain>
    </source>
</reference>
<sequence>MSELFALLGDPVIDPEEESFIIFSQDVPSQNLGFIDSQAAEVEISIGGRDLTIRQSRGLLTSDRKEGTTGAVWKVTPLFAEWIASPNFLSKHGFLGPDTVAIELGAGVSGIVALTLAPKVKKYIATDQGYVIRLLKHNIAENLPAINTRKPKSKKRTSQPTSESICSIETLELDWELNSVSSLPTQLGLRGEGAGLDLVIACDCIYNESLIEPLNNSFMFGKFLMRS</sequence>
<name>A0ABR3R350_9PLEO</name>
<keyword evidence="1" id="KW-0687">Ribonucleoprotein</keyword>
<organism evidence="1 2">
    <name type="scientific">Paraconiothyrium brasiliense</name>
    <dbReference type="NCBI Taxonomy" id="300254"/>
    <lineage>
        <taxon>Eukaryota</taxon>
        <taxon>Fungi</taxon>
        <taxon>Dikarya</taxon>
        <taxon>Ascomycota</taxon>
        <taxon>Pezizomycotina</taxon>
        <taxon>Dothideomycetes</taxon>
        <taxon>Pleosporomycetidae</taxon>
        <taxon>Pleosporales</taxon>
        <taxon>Massarineae</taxon>
        <taxon>Didymosphaeriaceae</taxon>
        <taxon>Paraconiothyrium</taxon>
    </lineage>
</organism>
<dbReference type="InterPro" id="IPR029063">
    <property type="entry name" value="SAM-dependent_MTases_sf"/>
</dbReference>
<dbReference type="PANTHER" id="PTHR14614">
    <property type="entry name" value="HEPATOCELLULAR CARCINOMA-ASSOCIATED ANTIGEN"/>
    <property type="match status" value="1"/>
</dbReference>
<proteinExistence type="predicted"/>
<keyword evidence="1" id="KW-0689">Ribosomal protein</keyword>
<dbReference type="Pfam" id="PF10294">
    <property type="entry name" value="Methyltransf_16"/>
    <property type="match status" value="1"/>
</dbReference>
<gene>
    <name evidence="1" type="primary">RKM5</name>
    <name evidence="1" type="ORF">SLS60_007980</name>
</gene>
<accession>A0ABR3R350</accession>
<dbReference type="EMBL" id="JAKJXO020000011">
    <property type="protein sequence ID" value="KAL1598838.1"/>
    <property type="molecule type" value="Genomic_DNA"/>
</dbReference>
<dbReference type="InterPro" id="IPR019410">
    <property type="entry name" value="Methyltransf_16"/>
</dbReference>
<dbReference type="Proteomes" id="UP001521785">
    <property type="component" value="Unassembled WGS sequence"/>
</dbReference>
<dbReference type="GO" id="GO:0005840">
    <property type="term" value="C:ribosome"/>
    <property type="evidence" value="ECO:0007669"/>
    <property type="project" value="UniProtKB-KW"/>
</dbReference>
<evidence type="ECO:0000313" key="1">
    <source>
        <dbReference type="EMBL" id="KAL1598838.1"/>
    </source>
</evidence>
<dbReference type="Gene3D" id="3.40.50.150">
    <property type="entry name" value="Vaccinia Virus protein VP39"/>
    <property type="match status" value="1"/>
</dbReference>
<keyword evidence="2" id="KW-1185">Reference proteome</keyword>
<dbReference type="GO" id="GO:0008168">
    <property type="term" value="F:methyltransferase activity"/>
    <property type="evidence" value="ECO:0007669"/>
    <property type="project" value="UniProtKB-KW"/>
</dbReference>
<comment type="caution">
    <text evidence="1">The sequence shown here is derived from an EMBL/GenBank/DDBJ whole genome shotgun (WGS) entry which is preliminary data.</text>
</comment>